<feature type="region of interest" description="Disordered" evidence="2">
    <location>
        <begin position="33"/>
        <end position="63"/>
    </location>
</feature>
<feature type="region of interest" description="Disordered" evidence="2">
    <location>
        <begin position="103"/>
        <end position="149"/>
    </location>
</feature>
<sequence>MNQPKIPNNSTQKELLLLTKQLKRLSNLQKTIEIKKQEQNKKDSSSDSDEEDFEMSESEEINSVSEKLYSLQNNYIQQQSLLQTQEDILSRILQSQMFEIENNRKKQKEKEKDQDKEKEKEKEKKQEKELELEQDQTKENENKKENGIDFQALKNQMNERDDQEQKINLLEQNYRKLREKKYELYHQITQVSHQNRSIFKETKTILEQQELLQNQQINKKIEINNSDDDLEEEEELEEFEEEQLENINELNTELRILKDRSQILHEIFVGLIVESAVEWDQYPKLREIMIDK</sequence>
<keyword evidence="4" id="KW-1185">Reference proteome</keyword>
<evidence type="ECO:0000313" key="3">
    <source>
        <dbReference type="EMBL" id="KAJ6250784.1"/>
    </source>
</evidence>
<name>A0ABQ8Z278_9EUKA</name>
<keyword evidence="1" id="KW-0175">Coiled coil</keyword>
<feature type="compositionally biased region" description="Basic and acidic residues" evidence="2">
    <location>
        <begin position="33"/>
        <end position="45"/>
    </location>
</feature>
<feature type="compositionally biased region" description="Basic and acidic residues" evidence="2">
    <location>
        <begin position="103"/>
        <end position="147"/>
    </location>
</feature>
<evidence type="ECO:0000256" key="2">
    <source>
        <dbReference type="SAM" id="MobiDB-lite"/>
    </source>
</evidence>
<accession>A0ABQ8Z278</accession>
<feature type="compositionally biased region" description="Acidic residues" evidence="2">
    <location>
        <begin position="46"/>
        <end position="60"/>
    </location>
</feature>
<evidence type="ECO:0000313" key="4">
    <source>
        <dbReference type="Proteomes" id="UP001150062"/>
    </source>
</evidence>
<gene>
    <name evidence="3" type="ORF">M0813_15599</name>
</gene>
<feature type="coiled-coil region" evidence="1">
    <location>
        <begin position="223"/>
        <end position="260"/>
    </location>
</feature>
<evidence type="ECO:0000256" key="1">
    <source>
        <dbReference type="SAM" id="Coils"/>
    </source>
</evidence>
<dbReference type="EMBL" id="JAOAOG010000073">
    <property type="protein sequence ID" value="KAJ6250784.1"/>
    <property type="molecule type" value="Genomic_DNA"/>
</dbReference>
<organism evidence="3 4">
    <name type="scientific">Anaeramoeba flamelloides</name>
    <dbReference type="NCBI Taxonomy" id="1746091"/>
    <lineage>
        <taxon>Eukaryota</taxon>
        <taxon>Metamonada</taxon>
        <taxon>Anaeramoebidae</taxon>
        <taxon>Anaeramoeba</taxon>
    </lineage>
</organism>
<comment type="caution">
    <text evidence="3">The sequence shown here is derived from an EMBL/GenBank/DDBJ whole genome shotgun (WGS) entry which is preliminary data.</text>
</comment>
<evidence type="ECO:0008006" key="5">
    <source>
        <dbReference type="Google" id="ProtNLM"/>
    </source>
</evidence>
<protein>
    <recommendedName>
        <fullName evidence="5">Centromere protein H C-terminal domain-containing protein</fullName>
    </recommendedName>
</protein>
<proteinExistence type="predicted"/>
<dbReference type="Proteomes" id="UP001150062">
    <property type="component" value="Unassembled WGS sequence"/>
</dbReference>
<reference evidence="3" key="1">
    <citation type="submission" date="2022-08" db="EMBL/GenBank/DDBJ databases">
        <title>Novel sulfate-reducing endosymbionts in the free-living metamonad Anaeramoeba.</title>
        <authorList>
            <person name="Jerlstrom-Hultqvist J."/>
            <person name="Cepicka I."/>
            <person name="Gallot-Lavallee L."/>
            <person name="Salas-Leiva D."/>
            <person name="Curtis B.A."/>
            <person name="Zahonova K."/>
            <person name="Pipaliya S."/>
            <person name="Dacks J."/>
            <person name="Roger A.J."/>
        </authorList>
    </citation>
    <scope>NUCLEOTIDE SEQUENCE</scope>
    <source>
        <strain evidence="3">Schooner1</strain>
    </source>
</reference>